<gene>
    <name evidence="1" type="ORF">GND13_001233</name>
</gene>
<sequence length="46" mass="5320">MDKIIFPILTVKQIKAAKPKEKPYQLLDDNALYLYVPVRLKVNSTC</sequence>
<reference evidence="1" key="2">
    <citation type="submission" date="2018-07" db="EMBL/GenBank/DDBJ databases">
        <authorList>
            <consortium name="NCBI Pathogen Detection Project"/>
        </authorList>
    </citation>
    <scope>NUCLEOTIDE SEQUENCE</scope>
    <source>
        <strain evidence="1">5039-68</strain>
    </source>
</reference>
<dbReference type="Gene3D" id="3.30.160.390">
    <property type="entry name" value="Integrase, DNA-binding domain"/>
    <property type="match status" value="1"/>
</dbReference>
<comment type="caution">
    <text evidence="1">The sequence shown here is derived from an EMBL/GenBank/DDBJ whole genome shotgun (WGS) entry which is preliminary data.</text>
</comment>
<evidence type="ECO:0000313" key="1">
    <source>
        <dbReference type="EMBL" id="HAE4732038.1"/>
    </source>
</evidence>
<dbReference type="EMBL" id="DAASAS010000007">
    <property type="protein sequence ID" value="HAE4732038.1"/>
    <property type="molecule type" value="Genomic_DNA"/>
</dbReference>
<protein>
    <recommendedName>
        <fullName evidence="2">Integrase</fullName>
    </recommendedName>
</protein>
<name>A0A731TAS0_SALEE</name>
<reference evidence="1" key="1">
    <citation type="journal article" date="2018" name="Genome Biol.">
        <title>SKESA: strategic k-mer extension for scrupulous assemblies.</title>
        <authorList>
            <person name="Souvorov A."/>
            <person name="Agarwala R."/>
            <person name="Lipman D.J."/>
        </authorList>
    </citation>
    <scope>NUCLEOTIDE SEQUENCE</scope>
    <source>
        <strain evidence="1">5039-68</strain>
    </source>
</reference>
<dbReference type="AlphaFoldDB" id="A0A731TAS0"/>
<accession>A0A731TAS0</accession>
<organism evidence="1">
    <name type="scientific">Salmonella enterica subsp. VII serovar 40:z4,z24:[z39]</name>
    <dbReference type="NCBI Taxonomy" id="1967625"/>
    <lineage>
        <taxon>Bacteria</taxon>
        <taxon>Pseudomonadati</taxon>
        <taxon>Pseudomonadota</taxon>
        <taxon>Gammaproteobacteria</taxon>
        <taxon>Enterobacterales</taxon>
        <taxon>Enterobacteriaceae</taxon>
        <taxon>Salmonella</taxon>
    </lineage>
</organism>
<evidence type="ECO:0008006" key="2">
    <source>
        <dbReference type="Google" id="ProtNLM"/>
    </source>
</evidence>
<proteinExistence type="predicted"/>
<dbReference type="InterPro" id="IPR038488">
    <property type="entry name" value="Integrase_DNA-bd_sf"/>
</dbReference>